<dbReference type="InterPro" id="IPR036388">
    <property type="entry name" value="WH-like_DNA-bd_sf"/>
</dbReference>
<dbReference type="EMBL" id="JBHSFN010000041">
    <property type="protein sequence ID" value="MFC4592078.1"/>
    <property type="molecule type" value="Genomic_DNA"/>
</dbReference>
<sequence>MARPERRTMRDVRRNNQAMLLRTLYFAGPASRLELTGLTGLSAATVSSMTGDLLGENIIIGAGQVDSDGGRPRALLRVNPLYGYAIGVDVSETHVRVELFDLAMHERAKVEYVLRPARHDPELVARHILAGVDVVLSDAGVPPEQVLGVGVGVPGIVERGDGGLIHARSFGWDGVPLAALLRAGTSLPLHVENGAKAMAQAELWFGSGRGTGNAVIVLIGAGVGATVVAEGATLHGVTRSAGEWGHTKIVVGGRPCRCGGRGCLEAYIGAEAILERAGAPTHTAGWQEELAGVLASDSPVVAETLTYLGVGLANLINLLNPEQIVVGGWVGHLLGERLLPAVRAAVAENSLAQPYAATSIVLGNLGPDAVALGAATLVLEEFLSAAPAARMTAAV</sequence>
<dbReference type="InterPro" id="IPR036390">
    <property type="entry name" value="WH_DNA-bd_sf"/>
</dbReference>
<proteinExistence type="inferred from homology"/>
<reference evidence="3" key="1">
    <citation type="journal article" date="2019" name="Int. J. Syst. Evol. Microbiol.">
        <title>The Global Catalogue of Microorganisms (GCM) 10K type strain sequencing project: providing services to taxonomists for standard genome sequencing and annotation.</title>
        <authorList>
            <consortium name="The Broad Institute Genomics Platform"/>
            <consortium name="The Broad Institute Genome Sequencing Center for Infectious Disease"/>
            <person name="Wu L."/>
            <person name="Ma J."/>
        </authorList>
    </citation>
    <scope>NUCLEOTIDE SEQUENCE [LARGE SCALE GENOMIC DNA]</scope>
    <source>
        <strain evidence="3">CCUG 49560</strain>
    </source>
</reference>
<comment type="caution">
    <text evidence="2">The sequence shown here is derived from an EMBL/GenBank/DDBJ whole genome shotgun (WGS) entry which is preliminary data.</text>
</comment>
<dbReference type="SUPFAM" id="SSF53067">
    <property type="entry name" value="Actin-like ATPase domain"/>
    <property type="match status" value="1"/>
</dbReference>
<dbReference type="Proteomes" id="UP001595891">
    <property type="component" value="Unassembled WGS sequence"/>
</dbReference>
<protein>
    <submittedName>
        <fullName evidence="2">ROK family protein</fullName>
    </submittedName>
</protein>
<dbReference type="PANTHER" id="PTHR18964">
    <property type="entry name" value="ROK (REPRESSOR, ORF, KINASE) FAMILY"/>
    <property type="match status" value="1"/>
</dbReference>
<evidence type="ECO:0000313" key="3">
    <source>
        <dbReference type="Proteomes" id="UP001595891"/>
    </source>
</evidence>
<keyword evidence="3" id="KW-1185">Reference proteome</keyword>
<dbReference type="Gene3D" id="3.30.420.40">
    <property type="match status" value="2"/>
</dbReference>
<name>A0ABV9ET80_9ACTN</name>
<dbReference type="InterPro" id="IPR000600">
    <property type="entry name" value="ROK"/>
</dbReference>
<accession>A0ABV9ET80</accession>
<dbReference type="InterPro" id="IPR043129">
    <property type="entry name" value="ATPase_NBD"/>
</dbReference>
<evidence type="ECO:0000313" key="2">
    <source>
        <dbReference type="EMBL" id="MFC4592078.1"/>
    </source>
</evidence>
<dbReference type="PANTHER" id="PTHR18964:SF149">
    <property type="entry name" value="BIFUNCTIONAL UDP-N-ACETYLGLUCOSAMINE 2-EPIMERASE_N-ACETYLMANNOSAMINE KINASE"/>
    <property type="match status" value="1"/>
</dbReference>
<dbReference type="SUPFAM" id="SSF46785">
    <property type="entry name" value="Winged helix' DNA-binding domain"/>
    <property type="match status" value="1"/>
</dbReference>
<evidence type="ECO:0000256" key="1">
    <source>
        <dbReference type="ARBA" id="ARBA00006479"/>
    </source>
</evidence>
<dbReference type="Pfam" id="PF00480">
    <property type="entry name" value="ROK"/>
    <property type="match status" value="1"/>
</dbReference>
<comment type="similarity">
    <text evidence="1">Belongs to the ROK (NagC/XylR) family.</text>
</comment>
<organism evidence="2 3">
    <name type="scientific">Sphaerisporangium corydalis</name>
    <dbReference type="NCBI Taxonomy" id="1441875"/>
    <lineage>
        <taxon>Bacteria</taxon>
        <taxon>Bacillati</taxon>
        <taxon>Actinomycetota</taxon>
        <taxon>Actinomycetes</taxon>
        <taxon>Streptosporangiales</taxon>
        <taxon>Streptosporangiaceae</taxon>
        <taxon>Sphaerisporangium</taxon>
    </lineage>
</organism>
<dbReference type="Gene3D" id="1.10.10.10">
    <property type="entry name" value="Winged helix-like DNA-binding domain superfamily/Winged helix DNA-binding domain"/>
    <property type="match status" value="1"/>
</dbReference>
<gene>
    <name evidence="2" type="ORF">ACFO8L_38735</name>
</gene>
<dbReference type="RefSeq" id="WP_262847251.1">
    <property type="nucleotide sequence ID" value="NZ_JANZYP010000060.1"/>
</dbReference>